<evidence type="ECO:0000256" key="1">
    <source>
        <dbReference type="SAM" id="Phobius"/>
    </source>
</evidence>
<gene>
    <name evidence="2" type="ORF">SAMN05216360_109135</name>
</gene>
<feature type="transmembrane region" description="Helical" evidence="1">
    <location>
        <begin position="46"/>
        <end position="69"/>
    </location>
</feature>
<protein>
    <submittedName>
        <fullName evidence="2">Uncharacterized protein</fullName>
    </submittedName>
</protein>
<proteinExistence type="predicted"/>
<keyword evidence="3" id="KW-1185">Reference proteome</keyword>
<dbReference type="Proteomes" id="UP000198704">
    <property type="component" value="Unassembled WGS sequence"/>
</dbReference>
<reference evidence="3" key="1">
    <citation type="submission" date="2016-10" db="EMBL/GenBank/DDBJ databases">
        <authorList>
            <person name="Varghese N."/>
            <person name="Submissions S."/>
        </authorList>
    </citation>
    <scope>NUCLEOTIDE SEQUENCE [LARGE SCALE GENOMIC DNA]</scope>
    <source>
        <strain evidence="3">BL47</strain>
    </source>
</reference>
<organism evidence="2 3">
    <name type="scientific">Methylobacterium phyllostachyos</name>
    <dbReference type="NCBI Taxonomy" id="582672"/>
    <lineage>
        <taxon>Bacteria</taxon>
        <taxon>Pseudomonadati</taxon>
        <taxon>Pseudomonadota</taxon>
        <taxon>Alphaproteobacteria</taxon>
        <taxon>Hyphomicrobiales</taxon>
        <taxon>Methylobacteriaceae</taxon>
        <taxon>Methylobacterium</taxon>
    </lineage>
</organism>
<dbReference type="AlphaFoldDB" id="A0A1H0CF47"/>
<accession>A0A1H0CF47</accession>
<keyword evidence="1" id="KW-0812">Transmembrane</keyword>
<dbReference type="OrthoDB" id="8163771at2"/>
<sequence>MIGLIFSFLAGLMMSIYFRVGSIFLVSAVFFAVAVLRVLSKGSFEFADILILFAYLSALQGGFMLGSYLRHRRGGGGS</sequence>
<dbReference type="EMBL" id="FNHS01000009">
    <property type="protein sequence ID" value="SDN56472.1"/>
    <property type="molecule type" value="Genomic_DNA"/>
</dbReference>
<keyword evidence="1" id="KW-1133">Transmembrane helix</keyword>
<evidence type="ECO:0000313" key="2">
    <source>
        <dbReference type="EMBL" id="SDN56472.1"/>
    </source>
</evidence>
<feature type="transmembrane region" description="Helical" evidence="1">
    <location>
        <begin position="16"/>
        <end position="39"/>
    </location>
</feature>
<keyword evidence="1" id="KW-0472">Membrane</keyword>
<dbReference type="RefSeq" id="WP_091717281.1">
    <property type="nucleotide sequence ID" value="NZ_FNHS01000009.1"/>
</dbReference>
<evidence type="ECO:0000313" key="3">
    <source>
        <dbReference type="Proteomes" id="UP000198704"/>
    </source>
</evidence>
<name>A0A1H0CF47_9HYPH</name>